<keyword evidence="4" id="KW-0500">Molybdenum</keyword>
<dbReference type="NCBIfam" id="TIGR01256">
    <property type="entry name" value="modA"/>
    <property type="match status" value="1"/>
</dbReference>
<accession>A0A9D1TF03</accession>
<feature type="region of interest" description="Disordered" evidence="5">
    <location>
        <begin position="20"/>
        <end position="57"/>
    </location>
</feature>
<evidence type="ECO:0000256" key="2">
    <source>
        <dbReference type="ARBA" id="ARBA00022723"/>
    </source>
</evidence>
<feature type="chain" id="PRO_5038431970" evidence="6">
    <location>
        <begin position="20"/>
        <end position="304"/>
    </location>
</feature>
<feature type="binding site" evidence="4">
    <location>
        <position position="220"/>
    </location>
    <ligand>
        <name>molybdate</name>
        <dbReference type="ChEBI" id="CHEBI:36264"/>
    </ligand>
</feature>
<evidence type="ECO:0000256" key="6">
    <source>
        <dbReference type="SAM" id="SignalP"/>
    </source>
</evidence>
<dbReference type="EMBL" id="DXIQ01000028">
    <property type="protein sequence ID" value="HIV38324.1"/>
    <property type="molecule type" value="Genomic_DNA"/>
</dbReference>
<dbReference type="GO" id="GO:0046872">
    <property type="term" value="F:metal ion binding"/>
    <property type="evidence" value="ECO:0007669"/>
    <property type="project" value="UniProtKB-KW"/>
</dbReference>
<gene>
    <name evidence="7" type="primary">modA</name>
    <name evidence="7" type="ORF">H9747_04895</name>
</gene>
<evidence type="ECO:0000256" key="3">
    <source>
        <dbReference type="ARBA" id="ARBA00022729"/>
    </source>
</evidence>
<dbReference type="Gene3D" id="3.40.190.10">
    <property type="entry name" value="Periplasmic binding protein-like II"/>
    <property type="match status" value="2"/>
</dbReference>
<keyword evidence="3 6" id="KW-0732">Signal</keyword>
<feature type="compositionally biased region" description="Acidic residues" evidence="5">
    <location>
        <begin position="41"/>
        <end position="57"/>
    </location>
</feature>
<evidence type="ECO:0000256" key="5">
    <source>
        <dbReference type="SAM" id="MobiDB-lite"/>
    </source>
</evidence>
<dbReference type="Pfam" id="PF13531">
    <property type="entry name" value="SBP_bac_11"/>
    <property type="match status" value="1"/>
</dbReference>
<proteinExistence type="inferred from homology"/>
<comment type="similarity">
    <text evidence="1">Belongs to the bacterial solute-binding protein ModA family.</text>
</comment>
<keyword evidence="2 4" id="KW-0479">Metal-binding</keyword>
<evidence type="ECO:0000256" key="4">
    <source>
        <dbReference type="PIRSR" id="PIRSR004846-1"/>
    </source>
</evidence>
<feature type="binding site" evidence="4">
    <location>
        <position position="238"/>
    </location>
    <ligand>
        <name>molybdate</name>
        <dbReference type="ChEBI" id="CHEBI:36264"/>
    </ligand>
</feature>
<feature type="binding site" evidence="4">
    <location>
        <position position="68"/>
    </location>
    <ligand>
        <name>molybdate</name>
        <dbReference type="ChEBI" id="CHEBI:36264"/>
    </ligand>
</feature>
<feature type="compositionally biased region" description="Low complexity" evidence="5">
    <location>
        <begin position="20"/>
        <end position="40"/>
    </location>
</feature>
<name>A0A9D1TF03_9FIRM</name>
<dbReference type="SUPFAM" id="SSF53850">
    <property type="entry name" value="Periplasmic binding protein-like II"/>
    <property type="match status" value="1"/>
</dbReference>
<dbReference type="Proteomes" id="UP000886814">
    <property type="component" value="Unassembled WGS sequence"/>
</dbReference>
<feature type="signal peptide" evidence="6">
    <location>
        <begin position="1"/>
        <end position="19"/>
    </location>
</feature>
<dbReference type="GO" id="GO:0015689">
    <property type="term" value="P:molybdate ion transport"/>
    <property type="evidence" value="ECO:0007669"/>
    <property type="project" value="InterPro"/>
</dbReference>
<evidence type="ECO:0000313" key="8">
    <source>
        <dbReference type="Proteomes" id="UP000886814"/>
    </source>
</evidence>
<dbReference type="GO" id="GO:0030973">
    <property type="term" value="F:molybdate ion binding"/>
    <property type="evidence" value="ECO:0007669"/>
    <property type="project" value="TreeGrafter"/>
</dbReference>
<protein>
    <submittedName>
        <fullName evidence="7">Molybdate ABC transporter substrate-binding protein</fullName>
    </submittedName>
</protein>
<dbReference type="InterPro" id="IPR005950">
    <property type="entry name" value="ModA"/>
</dbReference>
<dbReference type="PIRSF" id="PIRSF004846">
    <property type="entry name" value="ModA"/>
    <property type="match status" value="1"/>
</dbReference>
<reference evidence="7" key="2">
    <citation type="submission" date="2021-04" db="EMBL/GenBank/DDBJ databases">
        <authorList>
            <person name="Gilroy R."/>
        </authorList>
    </citation>
    <scope>NUCLEOTIDE SEQUENCE</scope>
    <source>
        <strain evidence="7">CHK195-9823</strain>
    </source>
</reference>
<dbReference type="PROSITE" id="PS51257">
    <property type="entry name" value="PROKAR_LIPOPROTEIN"/>
    <property type="match status" value="1"/>
</dbReference>
<comment type="caution">
    <text evidence="7">The sequence shown here is derived from an EMBL/GenBank/DDBJ whole genome shotgun (WGS) entry which is preliminary data.</text>
</comment>
<dbReference type="PANTHER" id="PTHR30632:SF0">
    <property type="entry name" value="SULFATE-BINDING PROTEIN"/>
    <property type="match status" value="1"/>
</dbReference>
<evidence type="ECO:0000256" key="1">
    <source>
        <dbReference type="ARBA" id="ARBA00009175"/>
    </source>
</evidence>
<dbReference type="AlphaFoldDB" id="A0A9D1TF03"/>
<dbReference type="PANTHER" id="PTHR30632">
    <property type="entry name" value="MOLYBDATE-BINDING PERIPLASMIC PROTEIN"/>
    <property type="match status" value="1"/>
</dbReference>
<dbReference type="InterPro" id="IPR050682">
    <property type="entry name" value="ModA/WtpA"/>
</dbReference>
<evidence type="ECO:0000313" key="7">
    <source>
        <dbReference type="EMBL" id="HIV38324.1"/>
    </source>
</evidence>
<feature type="binding site" evidence="4">
    <location>
        <position position="96"/>
    </location>
    <ligand>
        <name>molybdate</name>
        <dbReference type="ChEBI" id="CHEBI:36264"/>
    </ligand>
</feature>
<organism evidence="7 8">
    <name type="scientific">Candidatus Blautia stercorigallinarum</name>
    <dbReference type="NCBI Taxonomy" id="2838501"/>
    <lineage>
        <taxon>Bacteria</taxon>
        <taxon>Bacillati</taxon>
        <taxon>Bacillota</taxon>
        <taxon>Clostridia</taxon>
        <taxon>Lachnospirales</taxon>
        <taxon>Lachnospiraceae</taxon>
        <taxon>Blautia</taxon>
    </lineage>
</organism>
<reference evidence="7" key="1">
    <citation type="journal article" date="2021" name="PeerJ">
        <title>Extensive microbial diversity within the chicken gut microbiome revealed by metagenomics and culture.</title>
        <authorList>
            <person name="Gilroy R."/>
            <person name="Ravi A."/>
            <person name="Getino M."/>
            <person name="Pursley I."/>
            <person name="Horton D.L."/>
            <person name="Alikhan N.F."/>
            <person name="Baker D."/>
            <person name="Gharbi K."/>
            <person name="Hall N."/>
            <person name="Watson M."/>
            <person name="Adriaenssens E.M."/>
            <person name="Foster-Nyarko E."/>
            <person name="Jarju S."/>
            <person name="Secka A."/>
            <person name="Antonio M."/>
            <person name="Oren A."/>
            <person name="Chaudhuri R.R."/>
            <person name="La Ragione R."/>
            <person name="Hildebrand F."/>
            <person name="Pallen M.J."/>
        </authorList>
    </citation>
    <scope>NUCLEOTIDE SEQUENCE</scope>
    <source>
        <strain evidence="7">CHK195-9823</strain>
    </source>
</reference>
<sequence length="304" mass="32338">MRKKVLAVLLAGTMALAMGACGQGNGTETSGTGESSSGETDSTETDSETGETADEGEEVELTVFAAASLTETLTDISELYKEEHPEVDLIFNFDSSGTLKTQIQEGAACDLFISAGQTQMDQMDSAADPSVNTEGLDLVMKDSRVDILENKGVLCVSENSSVPLETFDDMAAALKEGTILLGMGNSDVPVGQYTRKILEYYGLDEEKLAADGLISYGSNVKEVTTQVSEGAVDCGVIYCTDAYSAGLTASDYATPEMCGQVIYPAAVMKNSRHPEEAQAFLDFLQTDPCMEIFEQVGFSRVEEG</sequence>